<dbReference type="RefSeq" id="WP_064338174.1">
    <property type="nucleotide sequence ID" value="NZ_CP014774.1"/>
</dbReference>
<dbReference type="Proteomes" id="UP000076809">
    <property type="component" value="Chromosome"/>
</dbReference>
<keyword evidence="1" id="KW-0472">Membrane</keyword>
<keyword evidence="1" id="KW-1133">Transmembrane helix</keyword>
<accession>A0AAC9B583</accession>
<dbReference type="EMBL" id="CP014774">
    <property type="protein sequence ID" value="ANB51865.1"/>
    <property type="molecule type" value="Genomic_DNA"/>
</dbReference>
<organism evidence="2 3">
    <name type="scientific">Aeromonas veronii</name>
    <dbReference type="NCBI Taxonomy" id="654"/>
    <lineage>
        <taxon>Bacteria</taxon>
        <taxon>Pseudomonadati</taxon>
        <taxon>Pseudomonadota</taxon>
        <taxon>Gammaproteobacteria</taxon>
        <taxon>Aeromonadales</taxon>
        <taxon>Aeromonadaceae</taxon>
        <taxon>Aeromonas</taxon>
    </lineage>
</organism>
<evidence type="ECO:0000256" key="1">
    <source>
        <dbReference type="SAM" id="Phobius"/>
    </source>
</evidence>
<feature type="transmembrane region" description="Helical" evidence="1">
    <location>
        <begin position="57"/>
        <end position="77"/>
    </location>
</feature>
<gene>
    <name evidence="2" type="ORF">WM43_03925</name>
</gene>
<keyword evidence="1" id="KW-0812">Transmembrane</keyword>
<evidence type="ECO:0000313" key="2">
    <source>
        <dbReference type="EMBL" id="ANB51865.1"/>
    </source>
</evidence>
<dbReference type="AlphaFoldDB" id="A0AAC9B583"/>
<feature type="transmembrane region" description="Helical" evidence="1">
    <location>
        <begin position="83"/>
        <end position="102"/>
    </location>
</feature>
<evidence type="ECO:0000313" key="3">
    <source>
        <dbReference type="Proteomes" id="UP000076809"/>
    </source>
</evidence>
<reference evidence="2 3" key="1">
    <citation type="journal article" date="2016" name="J. Clin. Microbiol.">
        <title>Detection and Whole-Genome Sequencing of Carbapenemase-Producing Aeromonas hydrophila Isolates from Routine Perirectal Surveillance Culture.</title>
        <authorList>
            <person name="Hughes H.Y."/>
            <person name="Conlan S.P."/>
            <person name="Lau A.F."/>
            <person name="Dekker J.P."/>
            <person name="Michelin A.V."/>
            <person name="Youn J.H."/>
            <person name="Henderson D.K."/>
            <person name="Frank K.M."/>
            <person name="Segre J.A."/>
            <person name="Palmore T.N."/>
        </authorList>
    </citation>
    <scope>NUCLEOTIDE SEQUENCE [LARGE SCALE GENOMIC DNA]</scope>
    <source>
        <strain evidence="2 3">AVNIH1</strain>
    </source>
</reference>
<sequence length="150" mass="17523">MIKSFIVRSQFKSHLFSWFRAEQAEQEKINKNWMPNTAPAVSPETSKEEFKKRYANLMLNMLILTIFWVGGLTSSMINFAHLNVMIGVNLLVFSCIPLVILFKNQYLKWLAQGVYRDWDNRHKPNEKTMMDFIKAVYGDPAILVRFGLSK</sequence>
<name>A0AAC9B583_AERVE</name>
<proteinExistence type="predicted"/>
<protein>
    <submittedName>
        <fullName evidence="2">Uncharacterized protein</fullName>
    </submittedName>
</protein>